<keyword evidence="2" id="KW-1133">Transmembrane helix</keyword>
<dbReference type="EMBL" id="BDCO01000003">
    <property type="protein sequence ID" value="GAT35286.1"/>
    <property type="molecule type" value="Genomic_DNA"/>
</dbReference>
<feature type="compositionally biased region" description="Low complexity" evidence="1">
    <location>
        <begin position="345"/>
        <end position="355"/>
    </location>
</feature>
<reference evidence="4" key="1">
    <citation type="journal article" date="2017" name="Genome Announc.">
        <title>Draft Genome Sequence of Terrimicrobium sacchariphilum NM-5T, a Facultative Anaerobic Soil Bacterium of the Class Spartobacteria.</title>
        <authorList>
            <person name="Qiu Y.L."/>
            <person name="Tourlousse D.M."/>
            <person name="Matsuura N."/>
            <person name="Ohashi A."/>
            <person name="Sekiguchi Y."/>
        </authorList>
    </citation>
    <scope>NUCLEOTIDE SEQUENCE [LARGE SCALE GENOMIC DNA]</scope>
    <source>
        <strain evidence="4">NM-5</strain>
    </source>
</reference>
<dbReference type="AlphaFoldDB" id="A0A146GFQ9"/>
<evidence type="ECO:0000256" key="2">
    <source>
        <dbReference type="SAM" id="Phobius"/>
    </source>
</evidence>
<keyword evidence="2" id="KW-0472">Membrane</keyword>
<name>A0A146GFQ9_TERSA</name>
<dbReference type="STRING" id="690879.TSACC_3351"/>
<keyword evidence="4" id="KW-1185">Reference proteome</keyword>
<dbReference type="OrthoDB" id="185376at2"/>
<accession>A0A146GFQ9</accession>
<gene>
    <name evidence="3" type="ORF">TSACC_3351</name>
</gene>
<keyword evidence="2" id="KW-0812">Transmembrane</keyword>
<feature type="region of interest" description="Disordered" evidence="1">
    <location>
        <begin position="280"/>
        <end position="381"/>
    </location>
</feature>
<evidence type="ECO:0000256" key="1">
    <source>
        <dbReference type="SAM" id="MobiDB-lite"/>
    </source>
</evidence>
<feature type="transmembrane region" description="Helical" evidence="2">
    <location>
        <begin position="35"/>
        <end position="60"/>
    </location>
</feature>
<proteinExistence type="predicted"/>
<feature type="compositionally biased region" description="Polar residues" evidence="1">
    <location>
        <begin position="360"/>
        <end position="380"/>
    </location>
</feature>
<dbReference type="InParanoid" id="A0A146GFQ9"/>
<feature type="region of interest" description="Disordered" evidence="1">
    <location>
        <begin position="1"/>
        <end position="28"/>
    </location>
</feature>
<feature type="compositionally biased region" description="Pro residues" evidence="1">
    <location>
        <begin position="314"/>
        <end position="324"/>
    </location>
</feature>
<organism evidence="3 4">
    <name type="scientific">Terrimicrobium sacchariphilum</name>
    <dbReference type="NCBI Taxonomy" id="690879"/>
    <lineage>
        <taxon>Bacteria</taxon>
        <taxon>Pseudomonadati</taxon>
        <taxon>Verrucomicrobiota</taxon>
        <taxon>Terrimicrobiia</taxon>
        <taxon>Terrimicrobiales</taxon>
        <taxon>Terrimicrobiaceae</taxon>
        <taxon>Terrimicrobium</taxon>
    </lineage>
</organism>
<sequence length="495" mass="53872">MAFDSRGRGRRPVSRSAGFSSFDDDEPPRSGGGNLFLWTIILLLLVGFALFCWIFSFYVFGHPEKSFSYSILTKLKKLEPLKRFEITAAPRGEFLTANQLADRYGRMTDRELERASEVLLRNYLRNYKLTQDRVPYIVGSFNILDSYELNDKNLFPSGVVALAQSTENGGVLLEHVFTANKEDVLTLQRMLLTGLDLKLDRTLDLSAIINVKRLKDGRLQFTAVPILYGSYASSTGPGTFSLTPPTNLDMASGLPVLDDKMVAEANQKYSSYRLRVGLDNTKAGTAGNTNVRRPQAQLVRVERPKLADESAETPPIPTPTPAPAEPQVKPAVPVIAGAEPPTPTPTEAGASPTPAFAGTPTPSQESIANTGSGNWPTYSPGQMPRGRLSNIPDMTELAGRGLAGERIYLQGNFVVTAAGQNRAVLRANSGLSETLGIGGKSSNTRIIVEYPSGTKPPTEGATFSRDSRRPFLITDVRKGTDGQVNVYVREVTRGQ</sequence>
<comment type="caution">
    <text evidence="3">The sequence shown here is derived from an EMBL/GenBank/DDBJ whole genome shotgun (WGS) entry which is preliminary data.</text>
</comment>
<dbReference type="Proteomes" id="UP000076023">
    <property type="component" value="Unassembled WGS sequence"/>
</dbReference>
<evidence type="ECO:0000313" key="4">
    <source>
        <dbReference type="Proteomes" id="UP000076023"/>
    </source>
</evidence>
<protein>
    <submittedName>
        <fullName evidence="3">Uncharacterized protein</fullName>
    </submittedName>
</protein>
<feature type="compositionally biased region" description="Polar residues" evidence="1">
    <location>
        <begin position="282"/>
        <end position="292"/>
    </location>
</feature>
<evidence type="ECO:0000313" key="3">
    <source>
        <dbReference type="EMBL" id="GAT35286.1"/>
    </source>
</evidence>
<dbReference type="RefSeq" id="WP_075081114.1">
    <property type="nucleotide sequence ID" value="NZ_BDCO01000003.1"/>
</dbReference>